<evidence type="ECO:0000256" key="10">
    <source>
        <dbReference type="ARBA" id="ARBA00022884"/>
    </source>
</evidence>
<reference evidence="16 17" key="1">
    <citation type="journal article" date="2015" name="Genome Announc.">
        <title>Expanding the biotechnology potential of lactobacilli through comparative genomics of 213 strains and associated genera.</title>
        <authorList>
            <person name="Sun Z."/>
            <person name="Harris H.M."/>
            <person name="McCann A."/>
            <person name="Guo C."/>
            <person name="Argimon S."/>
            <person name="Zhang W."/>
            <person name="Yang X."/>
            <person name="Jeffery I.B."/>
            <person name="Cooney J.C."/>
            <person name="Kagawa T.F."/>
            <person name="Liu W."/>
            <person name="Song Y."/>
            <person name="Salvetti E."/>
            <person name="Wrobel A."/>
            <person name="Rasinkangas P."/>
            <person name="Parkhill J."/>
            <person name="Rea M.C."/>
            <person name="O'Sullivan O."/>
            <person name="Ritari J."/>
            <person name="Douillard F.P."/>
            <person name="Paul Ross R."/>
            <person name="Yang R."/>
            <person name="Briner A.E."/>
            <person name="Felis G.E."/>
            <person name="de Vos W.M."/>
            <person name="Barrangou R."/>
            <person name="Klaenhammer T.R."/>
            <person name="Caufield P.W."/>
            <person name="Cui Y."/>
            <person name="Zhang H."/>
            <person name="O'Toole P.W."/>
        </authorList>
    </citation>
    <scope>NUCLEOTIDE SEQUENCE [LARGE SCALE GENOMIC DNA]</scope>
    <source>
        <strain evidence="16 17">DSM 20183</strain>
    </source>
</reference>
<dbReference type="GO" id="GO:0003723">
    <property type="term" value="F:RNA binding"/>
    <property type="evidence" value="ECO:0007669"/>
    <property type="project" value="UniProtKB-UniRule"/>
</dbReference>
<evidence type="ECO:0000256" key="7">
    <source>
        <dbReference type="ARBA" id="ARBA00022603"/>
    </source>
</evidence>
<dbReference type="FunFam" id="1.10.940.10:FF:000006">
    <property type="entry name" value="16S rRNA (Cytosine(967)-C(5))-methyltransferase RsmB"/>
    <property type="match status" value="1"/>
</dbReference>
<dbReference type="InterPro" id="IPR004573">
    <property type="entry name" value="rRNA_ssu_MeTfrase_B"/>
</dbReference>
<feature type="binding site" evidence="14">
    <location>
        <position position="279"/>
    </location>
    <ligand>
        <name>S-adenosyl-L-methionine</name>
        <dbReference type="ChEBI" id="CHEBI:59789"/>
    </ligand>
</feature>
<keyword evidence="7 14" id="KW-0489">Methyltransferase</keyword>
<evidence type="ECO:0000256" key="14">
    <source>
        <dbReference type="PROSITE-ProRule" id="PRU01023"/>
    </source>
</evidence>
<evidence type="ECO:0000256" key="13">
    <source>
        <dbReference type="ARBA" id="ARBA00047283"/>
    </source>
</evidence>
<dbReference type="InterPro" id="IPR054728">
    <property type="entry name" value="RsmB-like_ferredoxin"/>
</dbReference>
<comment type="subcellular location">
    <subcellularLocation>
        <location evidence="2">Cytoplasm</location>
    </subcellularLocation>
</comment>
<dbReference type="GO" id="GO:0005737">
    <property type="term" value="C:cytoplasm"/>
    <property type="evidence" value="ECO:0007669"/>
    <property type="project" value="UniProtKB-SubCell"/>
</dbReference>
<name>A0A0R1J3B2_9LACO</name>
<dbReference type="Gene3D" id="1.10.940.10">
    <property type="entry name" value="NusB-like"/>
    <property type="match status" value="1"/>
</dbReference>
<proteinExistence type="inferred from homology"/>
<dbReference type="EC" id="2.1.1.176" evidence="4"/>
<comment type="caution">
    <text evidence="16">The sequence shown here is derived from an EMBL/GenBank/DDBJ whole genome shotgun (WGS) entry which is preliminary data.</text>
</comment>
<feature type="domain" description="SAM-dependent MTase RsmB/NOP-type" evidence="15">
    <location>
        <begin position="167"/>
        <end position="435"/>
    </location>
</feature>
<evidence type="ECO:0000256" key="6">
    <source>
        <dbReference type="ARBA" id="ARBA00022552"/>
    </source>
</evidence>
<dbReference type="CDD" id="cd02440">
    <property type="entry name" value="AdoMet_MTases"/>
    <property type="match status" value="1"/>
</dbReference>
<dbReference type="Pfam" id="PF01189">
    <property type="entry name" value="Methyltr_RsmB-F"/>
    <property type="match status" value="1"/>
</dbReference>
<dbReference type="GO" id="GO:0008649">
    <property type="term" value="F:rRNA methyltransferase activity"/>
    <property type="evidence" value="ECO:0007669"/>
    <property type="project" value="InterPro"/>
</dbReference>
<evidence type="ECO:0000256" key="8">
    <source>
        <dbReference type="ARBA" id="ARBA00022679"/>
    </source>
</evidence>
<dbReference type="NCBIfam" id="TIGR00563">
    <property type="entry name" value="rsmB"/>
    <property type="match status" value="1"/>
</dbReference>
<dbReference type="NCBIfam" id="NF011494">
    <property type="entry name" value="PRK14902.1"/>
    <property type="match status" value="1"/>
</dbReference>
<dbReference type="InterPro" id="IPR006027">
    <property type="entry name" value="NusB_RsmB_TIM44"/>
</dbReference>
<dbReference type="InterPro" id="IPR035926">
    <property type="entry name" value="NusB-like_sf"/>
</dbReference>
<organism evidence="16 17">
    <name type="scientific">Companilactobacillus tucceti DSM 20183</name>
    <dbReference type="NCBI Taxonomy" id="1423811"/>
    <lineage>
        <taxon>Bacteria</taxon>
        <taxon>Bacillati</taxon>
        <taxon>Bacillota</taxon>
        <taxon>Bacilli</taxon>
        <taxon>Lactobacillales</taxon>
        <taxon>Lactobacillaceae</taxon>
        <taxon>Companilactobacillus</taxon>
    </lineage>
</organism>
<evidence type="ECO:0000256" key="11">
    <source>
        <dbReference type="ARBA" id="ARBA00030399"/>
    </source>
</evidence>
<dbReference type="EMBL" id="AZDG01000001">
    <property type="protein sequence ID" value="KRK65647.1"/>
    <property type="molecule type" value="Genomic_DNA"/>
</dbReference>
<comment type="similarity">
    <text evidence="3 14">Belongs to the class I-like SAM-binding methyltransferase superfamily. RsmB/NOP family.</text>
</comment>
<evidence type="ECO:0000256" key="2">
    <source>
        <dbReference type="ARBA" id="ARBA00004496"/>
    </source>
</evidence>
<dbReference type="PRINTS" id="PR02008">
    <property type="entry name" value="RCMTFAMILY"/>
</dbReference>
<dbReference type="InterPro" id="IPR001678">
    <property type="entry name" value="MeTrfase_RsmB-F_NOP2_dom"/>
</dbReference>
<keyword evidence="6" id="KW-0698">rRNA processing</keyword>
<evidence type="ECO:0000313" key="16">
    <source>
        <dbReference type="EMBL" id="KRK65647.1"/>
    </source>
</evidence>
<evidence type="ECO:0000256" key="4">
    <source>
        <dbReference type="ARBA" id="ARBA00012140"/>
    </source>
</evidence>
<dbReference type="Pfam" id="PF22458">
    <property type="entry name" value="RsmF-B_ferredox"/>
    <property type="match status" value="1"/>
</dbReference>
<dbReference type="Proteomes" id="UP000050929">
    <property type="component" value="Unassembled WGS sequence"/>
</dbReference>
<evidence type="ECO:0000256" key="5">
    <source>
        <dbReference type="ARBA" id="ARBA00022490"/>
    </source>
</evidence>
<feature type="active site" description="Nucleophile" evidence="14">
    <location>
        <position position="379"/>
    </location>
</feature>
<dbReference type="InterPro" id="IPR023267">
    <property type="entry name" value="RCMT"/>
</dbReference>
<gene>
    <name evidence="16" type="ORF">FC72_GL000091</name>
</gene>
<dbReference type="OrthoDB" id="9810297at2"/>
<accession>A0A0R1J3B2</accession>
<dbReference type="Gene3D" id="3.40.50.150">
    <property type="entry name" value="Vaccinia Virus protein VP39"/>
    <property type="match status" value="1"/>
</dbReference>
<dbReference type="SUPFAM" id="SSF53335">
    <property type="entry name" value="S-adenosyl-L-methionine-dependent methyltransferases"/>
    <property type="match status" value="1"/>
</dbReference>
<sequence length="436" mass="49455">MKNNPRAVSVEALTRILQNKAYSNIEINNLLKRSDLSNADSRLMTNIVYGVLQNMYVLEYQLGPYIKGKKIKPWIMNLLMTAIYQMHYLDKIPDHAVLNESTEIAKQNGSIGLSKLVTGVLRNYQRNGFRELPTGQGEKDLSIRYSTPLWLVKLLIKQQGINKAVEVLESINQPSHVSIRVNTNKISVSDLKERLEDQGFEIKNSHISPVGLVLNSGSLFDTDEFNDGLFTIQDESSMLVAPALDLKPDDLVLDTCAAPGGKTTHIASYLKKGHVTALDIHERKTKLIRENGQRLGYKDIIQTKAMDARNAKDHFPAQSFDKILVDAPCSGLGLIRRKPELRYFREFEDLMNLQKIQLDILDSISDLLKVDGRLVFSTCTFDDEENEAVVAEFLKNHENYELTPIKNDLSNEDTIKLFPSDYFTDGFFIAAFRRKK</sequence>
<dbReference type="AlphaFoldDB" id="A0A0R1J3B2"/>
<dbReference type="PROSITE" id="PS51686">
    <property type="entry name" value="SAM_MT_RSMB_NOP"/>
    <property type="match status" value="1"/>
</dbReference>
<evidence type="ECO:0000256" key="3">
    <source>
        <dbReference type="ARBA" id="ARBA00007494"/>
    </source>
</evidence>
<dbReference type="Pfam" id="PF01029">
    <property type="entry name" value="NusB"/>
    <property type="match status" value="1"/>
</dbReference>
<dbReference type="PATRIC" id="fig|1423811.3.peg.90"/>
<dbReference type="RefSeq" id="WP_057763649.1">
    <property type="nucleotide sequence ID" value="NZ_AZDG01000001.1"/>
</dbReference>
<dbReference type="FunFam" id="3.40.50.150:FF:000022">
    <property type="entry name" value="Ribosomal RNA small subunit methyltransferase B"/>
    <property type="match status" value="1"/>
</dbReference>
<evidence type="ECO:0000256" key="9">
    <source>
        <dbReference type="ARBA" id="ARBA00022691"/>
    </source>
</evidence>
<dbReference type="FunFam" id="3.30.70.1170:FF:000003">
    <property type="entry name" value="16S rRNA (Cytosine(967)-C(5))-methyltransferase RsmB"/>
    <property type="match status" value="1"/>
</dbReference>
<feature type="binding site" evidence="14">
    <location>
        <position position="326"/>
    </location>
    <ligand>
        <name>S-adenosyl-L-methionine</name>
        <dbReference type="ChEBI" id="CHEBI:59789"/>
    </ligand>
</feature>
<dbReference type="PROSITE" id="PS01153">
    <property type="entry name" value="NOL1_NOP2_SUN"/>
    <property type="match status" value="1"/>
</dbReference>
<evidence type="ECO:0000256" key="12">
    <source>
        <dbReference type="ARBA" id="ARBA00031088"/>
    </source>
</evidence>
<dbReference type="InterPro" id="IPR049560">
    <property type="entry name" value="MeTrfase_RsmB-F_NOP2_cat"/>
</dbReference>
<evidence type="ECO:0000256" key="1">
    <source>
        <dbReference type="ARBA" id="ARBA00002724"/>
    </source>
</evidence>
<dbReference type="InterPro" id="IPR029063">
    <property type="entry name" value="SAM-dependent_MTases_sf"/>
</dbReference>
<comment type="function">
    <text evidence="1">Specifically methylates the cytosine at position 967 (m5C967) of 16S rRNA.</text>
</comment>
<keyword evidence="17" id="KW-1185">Reference proteome</keyword>
<dbReference type="Gene3D" id="3.30.70.1170">
    <property type="entry name" value="Sun protein, domain 3"/>
    <property type="match status" value="1"/>
</dbReference>
<keyword evidence="5" id="KW-0963">Cytoplasm</keyword>
<evidence type="ECO:0000313" key="17">
    <source>
        <dbReference type="Proteomes" id="UP000050929"/>
    </source>
</evidence>
<feature type="binding site" evidence="14">
    <location>
        <position position="307"/>
    </location>
    <ligand>
        <name>S-adenosyl-L-methionine</name>
        <dbReference type="ChEBI" id="CHEBI:59789"/>
    </ligand>
</feature>
<dbReference type="InterPro" id="IPR018314">
    <property type="entry name" value="RsmB/NOL1/NOP2-like_CS"/>
</dbReference>
<keyword evidence="10 14" id="KW-0694">RNA-binding</keyword>
<keyword evidence="9 14" id="KW-0949">S-adenosyl-L-methionine</keyword>
<protein>
    <recommendedName>
        <fullName evidence="4">16S rRNA (cytosine(967)-C(5))-methyltransferase</fullName>
        <ecNumber evidence="4">2.1.1.176</ecNumber>
    </recommendedName>
    <alternativeName>
        <fullName evidence="11">16S rRNA m5C967 methyltransferase</fullName>
    </alternativeName>
    <alternativeName>
        <fullName evidence="12">rRNA (cytosine-C(5)-)-methyltransferase RsmB</fullName>
    </alternativeName>
</protein>
<dbReference type="PANTHER" id="PTHR22807">
    <property type="entry name" value="NOP2 YEAST -RELATED NOL1/NOP2/FMU SUN DOMAIN-CONTAINING"/>
    <property type="match status" value="1"/>
</dbReference>
<feature type="binding site" evidence="14">
    <location>
        <begin position="256"/>
        <end position="262"/>
    </location>
    <ligand>
        <name>S-adenosyl-L-methionine</name>
        <dbReference type="ChEBI" id="CHEBI:59789"/>
    </ligand>
</feature>
<dbReference type="SUPFAM" id="SSF48013">
    <property type="entry name" value="NusB-like"/>
    <property type="match status" value="1"/>
</dbReference>
<dbReference type="PANTHER" id="PTHR22807:SF53">
    <property type="entry name" value="RIBOSOMAL RNA SMALL SUBUNIT METHYLTRANSFERASE B-RELATED"/>
    <property type="match status" value="1"/>
</dbReference>
<dbReference type="STRING" id="1423811.FC72_GL000091"/>
<evidence type="ECO:0000259" key="15">
    <source>
        <dbReference type="PROSITE" id="PS51686"/>
    </source>
</evidence>
<keyword evidence="8 14" id="KW-0808">Transferase</keyword>
<comment type="catalytic activity">
    <reaction evidence="13">
        <text>cytidine(967) in 16S rRNA + S-adenosyl-L-methionine = 5-methylcytidine(967) in 16S rRNA + S-adenosyl-L-homocysteine + H(+)</text>
        <dbReference type="Rhea" id="RHEA:42748"/>
        <dbReference type="Rhea" id="RHEA-COMP:10219"/>
        <dbReference type="Rhea" id="RHEA-COMP:10220"/>
        <dbReference type="ChEBI" id="CHEBI:15378"/>
        <dbReference type="ChEBI" id="CHEBI:57856"/>
        <dbReference type="ChEBI" id="CHEBI:59789"/>
        <dbReference type="ChEBI" id="CHEBI:74483"/>
        <dbReference type="ChEBI" id="CHEBI:82748"/>
        <dbReference type="EC" id="2.1.1.176"/>
    </reaction>
</comment>
<dbReference type="GO" id="GO:0006355">
    <property type="term" value="P:regulation of DNA-templated transcription"/>
    <property type="evidence" value="ECO:0007669"/>
    <property type="project" value="InterPro"/>
</dbReference>